<name>A0A1V4HUM7_NITVU</name>
<dbReference type="EMBL" id="MWPQ01000056">
    <property type="protein sequence ID" value="OPH81624.1"/>
    <property type="molecule type" value="Genomic_DNA"/>
</dbReference>
<dbReference type="Proteomes" id="UP000189940">
    <property type="component" value="Unassembled WGS sequence"/>
</dbReference>
<feature type="region of interest" description="Disordered" evidence="1">
    <location>
        <begin position="121"/>
        <end position="151"/>
    </location>
</feature>
<evidence type="ECO:0000313" key="3">
    <source>
        <dbReference type="Proteomes" id="UP000189940"/>
    </source>
</evidence>
<dbReference type="InterPro" id="IPR008557">
    <property type="entry name" value="PhoX"/>
</dbReference>
<dbReference type="RefSeq" id="WP_139372933.1">
    <property type="nucleotide sequence ID" value="NZ_MWPQ01000056.1"/>
</dbReference>
<feature type="compositionally biased region" description="Low complexity" evidence="1">
    <location>
        <begin position="131"/>
        <end position="142"/>
    </location>
</feature>
<accession>A0A1V4HUM7</accession>
<gene>
    <name evidence="2" type="ORF">B2M20_16550</name>
</gene>
<proteinExistence type="predicted"/>
<dbReference type="OrthoDB" id="9801383at2"/>
<evidence type="ECO:0000313" key="2">
    <source>
        <dbReference type="EMBL" id="OPH81624.1"/>
    </source>
</evidence>
<reference evidence="2 3" key="1">
    <citation type="submission" date="2017-02" db="EMBL/GenBank/DDBJ databases">
        <title>Genome sequence of the nitrite-oxidizing bacterium Nitrobacter vulgaris strain Ab1.</title>
        <authorList>
            <person name="Mellbye B.L."/>
            <person name="Davis E.W."/>
            <person name="Spieck E."/>
            <person name="Chang J.H."/>
            <person name="Bottomley P.J."/>
            <person name="Sayavedra-Soto L.A."/>
        </authorList>
    </citation>
    <scope>NUCLEOTIDE SEQUENCE [LARGE SCALE GENOMIC DNA]</scope>
    <source>
        <strain evidence="2 3">Ab1</strain>
    </source>
</reference>
<organism evidence="2 3">
    <name type="scientific">Nitrobacter vulgaris</name>
    <dbReference type="NCBI Taxonomy" id="29421"/>
    <lineage>
        <taxon>Bacteria</taxon>
        <taxon>Pseudomonadati</taxon>
        <taxon>Pseudomonadota</taxon>
        <taxon>Alphaproteobacteria</taxon>
        <taxon>Hyphomicrobiales</taxon>
        <taxon>Nitrobacteraceae</taxon>
        <taxon>Nitrobacter</taxon>
    </lineage>
</organism>
<evidence type="ECO:0000256" key="1">
    <source>
        <dbReference type="SAM" id="MobiDB-lite"/>
    </source>
</evidence>
<comment type="caution">
    <text evidence="2">The sequence shown here is derived from an EMBL/GenBank/DDBJ whole genome shotgun (WGS) entry which is preliminary data.</text>
</comment>
<keyword evidence="3" id="KW-1185">Reference proteome</keyword>
<dbReference type="Pfam" id="PF05787">
    <property type="entry name" value="PhoX"/>
    <property type="match status" value="1"/>
</dbReference>
<dbReference type="STRING" id="29421.B2M20_16550"/>
<feature type="non-terminal residue" evidence="2">
    <location>
        <position position="151"/>
    </location>
</feature>
<protein>
    <submittedName>
        <fullName evidence="2">Uncharacterized protein</fullName>
    </submittedName>
</protein>
<feature type="compositionally biased region" description="Basic and acidic residues" evidence="1">
    <location>
        <begin position="1"/>
        <end position="12"/>
    </location>
</feature>
<dbReference type="AlphaFoldDB" id="A0A1V4HUM7"/>
<sequence>MSKTIEIIRGDGGDEPPCLETGNPRFGDLVARRLKRRDVLAGALATAVAALFVRPGDGRAAKDRLDFKPVPVSRADRVAVPEGYRVQFILPWGEPILGRMPAFTIDNSGEDQAMQVGSLRIPMKSPGHSEMMPPIDSDMMSPRARASLAAK</sequence>
<feature type="region of interest" description="Disordered" evidence="1">
    <location>
        <begin position="1"/>
        <end position="20"/>
    </location>
</feature>